<evidence type="ECO:0000256" key="1">
    <source>
        <dbReference type="ARBA" id="ARBA00022527"/>
    </source>
</evidence>
<organism evidence="13 14">
    <name type="scientific">Geotrichum candidum</name>
    <name type="common">Oospora lactis</name>
    <name type="synonym">Dipodascus geotrichum</name>
    <dbReference type="NCBI Taxonomy" id="1173061"/>
    <lineage>
        <taxon>Eukaryota</taxon>
        <taxon>Fungi</taxon>
        <taxon>Dikarya</taxon>
        <taxon>Ascomycota</taxon>
        <taxon>Saccharomycotina</taxon>
        <taxon>Dipodascomycetes</taxon>
        <taxon>Dipodascales</taxon>
        <taxon>Dipodascaceae</taxon>
        <taxon>Geotrichum</taxon>
    </lineage>
</organism>
<evidence type="ECO:0000256" key="6">
    <source>
        <dbReference type="ARBA" id="ARBA00022840"/>
    </source>
</evidence>
<feature type="region of interest" description="Disordered" evidence="11">
    <location>
        <begin position="1"/>
        <end position="36"/>
    </location>
</feature>
<dbReference type="PANTHER" id="PTHR48013">
    <property type="entry name" value="DUAL SPECIFICITY MITOGEN-ACTIVATED PROTEIN KINASE KINASE 5-RELATED"/>
    <property type="match status" value="1"/>
</dbReference>
<dbReference type="PROSITE" id="PS00107">
    <property type="entry name" value="PROTEIN_KINASE_ATP"/>
    <property type="match status" value="1"/>
</dbReference>
<dbReference type="CDD" id="cd06622">
    <property type="entry name" value="PKc_PBS2_like"/>
    <property type="match status" value="1"/>
</dbReference>
<comment type="caution">
    <text evidence="13">The sequence shown here is derived from an EMBL/GenBank/DDBJ whole genome shotgun (WGS) entry which is preliminary data.</text>
</comment>
<evidence type="ECO:0000256" key="8">
    <source>
        <dbReference type="ARBA" id="ARBA00038999"/>
    </source>
</evidence>
<dbReference type="Gene3D" id="1.10.510.10">
    <property type="entry name" value="Transferase(Phosphotransferase) domain 1"/>
    <property type="match status" value="1"/>
</dbReference>
<protein>
    <recommendedName>
        <fullName evidence="8">mitogen-activated protein kinase kinase</fullName>
        <ecNumber evidence="8">2.7.12.2</ecNumber>
    </recommendedName>
</protein>
<dbReference type="EMBL" id="CCBN010000008">
    <property type="protein sequence ID" value="CDO54810.1"/>
    <property type="molecule type" value="Genomic_DNA"/>
</dbReference>
<dbReference type="Gene3D" id="3.30.200.20">
    <property type="entry name" value="Phosphorylase Kinase, domain 1"/>
    <property type="match status" value="1"/>
</dbReference>
<dbReference type="Proteomes" id="UP000242525">
    <property type="component" value="Unassembled WGS sequence"/>
</dbReference>
<proteinExistence type="inferred from homology"/>
<dbReference type="InterPro" id="IPR000719">
    <property type="entry name" value="Prot_kinase_dom"/>
</dbReference>
<evidence type="ECO:0000256" key="5">
    <source>
        <dbReference type="ARBA" id="ARBA00022777"/>
    </source>
</evidence>
<comment type="similarity">
    <text evidence="7">Belongs to the protein kinase superfamily. STE Ser/Thr protein kinase family. MAP kinase kinase subfamily.</text>
</comment>
<dbReference type="InterPro" id="IPR011009">
    <property type="entry name" value="Kinase-like_dom_sf"/>
</dbReference>
<evidence type="ECO:0000256" key="7">
    <source>
        <dbReference type="ARBA" id="ARBA00038035"/>
    </source>
</evidence>
<keyword evidence="2" id="KW-0597">Phosphoprotein</keyword>
<dbReference type="GO" id="GO:0032991">
    <property type="term" value="C:protein-containing complex"/>
    <property type="evidence" value="ECO:0007669"/>
    <property type="project" value="UniProtKB-ARBA"/>
</dbReference>
<dbReference type="GO" id="GO:0005737">
    <property type="term" value="C:cytoplasm"/>
    <property type="evidence" value="ECO:0007669"/>
    <property type="project" value="UniProtKB-ARBA"/>
</dbReference>
<evidence type="ECO:0000256" key="3">
    <source>
        <dbReference type="ARBA" id="ARBA00022679"/>
    </source>
</evidence>
<dbReference type="GO" id="GO:0038066">
    <property type="term" value="P:p38MAPK cascade"/>
    <property type="evidence" value="ECO:0007669"/>
    <property type="project" value="UniProtKB-ARBA"/>
</dbReference>
<feature type="region of interest" description="Disordered" evidence="11">
    <location>
        <begin position="68"/>
        <end position="107"/>
    </location>
</feature>
<keyword evidence="5 13" id="KW-0418">Kinase</keyword>
<evidence type="ECO:0000256" key="11">
    <source>
        <dbReference type="SAM" id="MobiDB-lite"/>
    </source>
</evidence>
<dbReference type="EC" id="2.7.12.2" evidence="8"/>
<evidence type="ECO:0000313" key="14">
    <source>
        <dbReference type="Proteomes" id="UP000242525"/>
    </source>
</evidence>
<evidence type="ECO:0000256" key="2">
    <source>
        <dbReference type="ARBA" id="ARBA00022553"/>
    </source>
</evidence>
<dbReference type="FunFam" id="3.30.200.20:FF:000341">
    <property type="entry name" value="MAP kinase kinase PBS2"/>
    <property type="match status" value="1"/>
</dbReference>
<evidence type="ECO:0000313" key="13">
    <source>
        <dbReference type="EMBL" id="CDO54810.1"/>
    </source>
</evidence>
<dbReference type="GO" id="GO:0004674">
    <property type="term" value="F:protein serine/threonine kinase activity"/>
    <property type="evidence" value="ECO:0007669"/>
    <property type="project" value="UniProtKB-KW"/>
</dbReference>
<dbReference type="GO" id="GO:0071474">
    <property type="term" value="P:cellular hyperosmotic response"/>
    <property type="evidence" value="ECO:0007669"/>
    <property type="project" value="TreeGrafter"/>
</dbReference>
<feature type="domain" description="Protein kinase" evidence="12">
    <location>
        <begin position="297"/>
        <end position="555"/>
    </location>
</feature>
<dbReference type="InterPro" id="IPR017441">
    <property type="entry name" value="Protein_kinase_ATP_BS"/>
</dbReference>
<dbReference type="SUPFAM" id="SSF56112">
    <property type="entry name" value="Protein kinase-like (PK-like)"/>
    <property type="match status" value="1"/>
</dbReference>
<sequence>MSSQSHQVNPNAQDETKNVISSMSNLKLSQNSQPLNPSPATFANLVANIPPEVHARIEAFQKKSRSATASSQLSSSGVTPLANNSASNLLPNKNPSPRAGTSPSNLDTMKAFTDSTTTMPVEQRQIKISEYETEATYKTTIPDYSKFHDEVSGNITQKAQSSLVSAPTEAGSAPVFHGAIFGQVGSSASTLPKPSLSARRGLKLNQSDSVIPVKSGLPVPPISLPVTAPISQDLSNGRRPNKAGLKLNLGNHNLFSNHAKYVDVKKGSLNFAGKASLHAKGIDFSSGSKFRISLDELEPMGELGRGNYGTVTKVLHKPTNIIMAMKEIRLELDETKFSQIIMELDILHKCVSPYIVDFYGAFFVEGAVYVCMEYMDGGSLDKIYDGGVDEPYLAFITDAVIRGLKQLKEEHNIIHRDVKPTNILVSTNGTVKLCDFGVSGNLVASIARTNIGCQSYMAPERIKSRNPNDAITYTVQSDIWSLGLSILEVAKGSYPYPPDTHRNIFSQLSAIVDGTPPSLPEDRFSPAARSFVNACLNKVPDNRPAYAKLLAHPWLVKYRNEKVDLGDFVKKVLEKKENETVDSPVPSQTPALHKRTFSTPGTP</sequence>
<feature type="binding site" evidence="10">
    <location>
        <position position="326"/>
    </location>
    <ligand>
        <name>ATP</name>
        <dbReference type="ChEBI" id="CHEBI:30616"/>
    </ligand>
</feature>
<name>A0A0J9XD83_GEOCN</name>
<dbReference type="PROSITE" id="PS50011">
    <property type="entry name" value="PROTEIN_KINASE_DOM"/>
    <property type="match status" value="1"/>
</dbReference>
<gene>
    <name evidence="13" type="ORF">BN980_GECA08s04949g</name>
</gene>
<evidence type="ECO:0000256" key="10">
    <source>
        <dbReference type="PROSITE-ProRule" id="PRU10141"/>
    </source>
</evidence>
<dbReference type="AlphaFoldDB" id="A0A0J9XD83"/>
<evidence type="ECO:0000256" key="4">
    <source>
        <dbReference type="ARBA" id="ARBA00022741"/>
    </source>
</evidence>
<keyword evidence="1" id="KW-0723">Serine/threonine-protein kinase</keyword>
<dbReference type="OrthoDB" id="10252354at2759"/>
<dbReference type="PROSITE" id="PS00108">
    <property type="entry name" value="PROTEIN_KINASE_ST"/>
    <property type="match status" value="1"/>
</dbReference>
<dbReference type="FunFam" id="1.10.510.10:FF:000433">
    <property type="entry name" value="MAP kinase kinase PBS2"/>
    <property type="match status" value="1"/>
</dbReference>
<dbReference type="GO" id="GO:0004708">
    <property type="term" value="F:MAP kinase kinase activity"/>
    <property type="evidence" value="ECO:0007669"/>
    <property type="project" value="UniProtKB-EC"/>
</dbReference>
<keyword evidence="6 10" id="KW-0067">ATP-binding</keyword>
<evidence type="ECO:0000256" key="9">
    <source>
        <dbReference type="ARBA" id="ARBA00049014"/>
    </source>
</evidence>
<feature type="region of interest" description="Disordered" evidence="11">
    <location>
        <begin position="577"/>
        <end position="603"/>
    </location>
</feature>
<dbReference type="PANTHER" id="PTHR48013:SF25">
    <property type="entry name" value="MAP KINASE KINASE PBS2"/>
    <property type="match status" value="1"/>
</dbReference>
<keyword evidence="4 10" id="KW-0547">Nucleotide-binding</keyword>
<comment type="catalytic activity">
    <reaction evidence="9">
        <text>L-seryl-[protein] + ATP = O-phospho-L-seryl-[protein] + ADP + H(+)</text>
        <dbReference type="Rhea" id="RHEA:17989"/>
        <dbReference type="Rhea" id="RHEA-COMP:9863"/>
        <dbReference type="Rhea" id="RHEA-COMP:11604"/>
        <dbReference type="ChEBI" id="CHEBI:15378"/>
        <dbReference type="ChEBI" id="CHEBI:29999"/>
        <dbReference type="ChEBI" id="CHEBI:30616"/>
        <dbReference type="ChEBI" id="CHEBI:83421"/>
        <dbReference type="ChEBI" id="CHEBI:456216"/>
        <dbReference type="EC" id="2.7.12.2"/>
    </reaction>
</comment>
<keyword evidence="3" id="KW-0808">Transferase</keyword>
<dbReference type="InterPro" id="IPR008271">
    <property type="entry name" value="Ser/Thr_kinase_AS"/>
</dbReference>
<reference evidence="13" key="1">
    <citation type="submission" date="2014-03" db="EMBL/GenBank/DDBJ databases">
        <authorList>
            <person name="Casaregola S."/>
        </authorList>
    </citation>
    <scope>NUCLEOTIDE SEQUENCE [LARGE SCALE GENOMIC DNA]</scope>
    <source>
        <strain evidence="13">CLIB 918</strain>
    </source>
</reference>
<evidence type="ECO:0000259" key="12">
    <source>
        <dbReference type="PROSITE" id="PS50011"/>
    </source>
</evidence>
<feature type="compositionally biased region" description="Low complexity" evidence="11">
    <location>
        <begin position="68"/>
        <end position="97"/>
    </location>
</feature>
<keyword evidence="14" id="KW-1185">Reference proteome</keyword>
<dbReference type="STRING" id="1173061.A0A0J9XD83"/>
<dbReference type="SMART" id="SM00220">
    <property type="entry name" value="S_TKc"/>
    <property type="match status" value="1"/>
</dbReference>
<dbReference type="Pfam" id="PF00069">
    <property type="entry name" value="Pkinase"/>
    <property type="match status" value="1"/>
</dbReference>
<accession>A0A0J9XD83</accession>
<dbReference type="GO" id="GO:0005524">
    <property type="term" value="F:ATP binding"/>
    <property type="evidence" value="ECO:0007669"/>
    <property type="project" value="UniProtKB-UniRule"/>
</dbReference>